<dbReference type="Pfam" id="PF00899">
    <property type="entry name" value="ThiF"/>
    <property type="match status" value="1"/>
</dbReference>
<sequence>MDDRYSRQELFLQEKGSFTNKHVLLIGVGALGSALAEMLARAGIGHITLIDRDYVDWTNLQRQQLFTEEHAKERLPKAIAAKQRLMEINSDIQITAITADAGPIELEELIKKQSPDLLLDGTDNFETRFIINDVSQKYTIPWIYGACVGSQGISFPIIPGVGPCFHCLLDMLPAEGITCDTVGVISPTVQMTAAYQGAEALKILSGRMADVRQELIAFDLWKNTFSAIRVASLQKKDCPSCGSQRHYPFLQMDNQTRVAVLCGRETVQIRPPKARRYQLHELASMLQKQGIHVKSNKFLLSAKLSNKRIVLFQDGRMLIHGTKDITAAKKLYHQLLG</sequence>
<evidence type="ECO:0000259" key="1">
    <source>
        <dbReference type="Pfam" id="PF00899"/>
    </source>
</evidence>
<dbReference type="GO" id="GO:0016779">
    <property type="term" value="F:nucleotidyltransferase activity"/>
    <property type="evidence" value="ECO:0007669"/>
    <property type="project" value="UniProtKB-KW"/>
</dbReference>
<organism evidence="2 3">
    <name type="scientific">Bacillus kandeliae</name>
    <dbReference type="NCBI Taxonomy" id="3129297"/>
    <lineage>
        <taxon>Bacteria</taxon>
        <taxon>Bacillati</taxon>
        <taxon>Bacillota</taxon>
        <taxon>Bacilli</taxon>
        <taxon>Bacillales</taxon>
        <taxon>Bacillaceae</taxon>
        <taxon>Bacillus</taxon>
    </lineage>
</organism>
<dbReference type="Proteomes" id="UP001387364">
    <property type="component" value="Chromosome"/>
</dbReference>
<gene>
    <name evidence="2" type="ORF">WDJ61_01670</name>
</gene>
<keyword evidence="2" id="KW-0808">Transferase</keyword>
<dbReference type="RefSeq" id="WP_338752733.1">
    <property type="nucleotide sequence ID" value="NZ_CP147404.1"/>
</dbReference>
<keyword evidence="3" id="KW-1185">Reference proteome</keyword>
<evidence type="ECO:0000313" key="2">
    <source>
        <dbReference type="EMBL" id="WXB93410.1"/>
    </source>
</evidence>
<dbReference type="PANTHER" id="PTHR10953">
    <property type="entry name" value="UBIQUITIN-ACTIVATING ENZYME E1"/>
    <property type="match status" value="1"/>
</dbReference>
<dbReference type="EMBL" id="CP147404">
    <property type="protein sequence ID" value="WXB93410.1"/>
    <property type="molecule type" value="Genomic_DNA"/>
</dbReference>
<feature type="domain" description="THIF-type NAD/FAD binding fold" evidence="1">
    <location>
        <begin position="15"/>
        <end position="239"/>
    </location>
</feature>
<dbReference type="PANTHER" id="PTHR10953:SF102">
    <property type="entry name" value="ADENYLYLTRANSFERASE AND SULFURTRANSFERASE MOCS3"/>
    <property type="match status" value="1"/>
</dbReference>
<keyword evidence="2" id="KW-0548">Nucleotidyltransferase</keyword>
<name>A0ABZ2N7Y2_9BACI</name>
<dbReference type="SUPFAM" id="SSF69572">
    <property type="entry name" value="Activating enzymes of the ubiquitin-like proteins"/>
    <property type="match status" value="1"/>
</dbReference>
<protein>
    <submittedName>
        <fullName evidence="2">ThiF family adenylyltransferase</fullName>
    </submittedName>
</protein>
<accession>A0ABZ2N7Y2</accession>
<proteinExistence type="predicted"/>
<reference evidence="2 3" key="1">
    <citation type="submission" date="2024-02" db="EMBL/GenBank/DDBJ databases">
        <title>Seven novel Bacillus-like species.</title>
        <authorList>
            <person name="Liu G."/>
        </authorList>
    </citation>
    <scope>NUCLEOTIDE SEQUENCE [LARGE SCALE GENOMIC DNA]</scope>
    <source>
        <strain evidence="2 3">FJAT-52991</strain>
    </source>
</reference>
<dbReference type="InterPro" id="IPR045886">
    <property type="entry name" value="ThiF/MoeB/HesA"/>
</dbReference>
<dbReference type="Gene3D" id="3.40.50.720">
    <property type="entry name" value="NAD(P)-binding Rossmann-like Domain"/>
    <property type="match status" value="1"/>
</dbReference>
<evidence type="ECO:0000313" key="3">
    <source>
        <dbReference type="Proteomes" id="UP001387364"/>
    </source>
</evidence>
<dbReference type="InterPro" id="IPR035985">
    <property type="entry name" value="Ubiquitin-activating_enz"/>
</dbReference>
<dbReference type="InterPro" id="IPR000594">
    <property type="entry name" value="ThiF_NAD_FAD-bd"/>
</dbReference>
<dbReference type="CDD" id="cd00757">
    <property type="entry name" value="ThiF_MoeB_HesA_family"/>
    <property type="match status" value="1"/>
</dbReference>